<sequence>MKFWQIVVITLLVFGLGVGISVWQPWKTNSRTITVTGEGKVKAEPDISKLTIGVEVVKPTTDEAQKETSTKIGKILDAVKAKGVAEKDIQTQTISTSPKIDYELGKSVQNGYYGRVTATVTVRDTKKAQEILDSASSAGATSIYGPQLTFSDEKLEQVKTDAQKKAIENGKKKAQELAKAQDAKVGKVISISENNLTNPYLYRTFESSSVSSLKDMPVAQTVYPGENEITMTVSVVFALK</sequence>
<dbReference type="AlphaFoldDB" id="A0A554LLG2"/>
<reference evidence="1 2" key="1">
    <citation type="submission" date="2017-07" db="EMBL/GenBank/DDBJ databases">
        <title>Mechanisms for carbon and nitrogen cycling indicate functional differentiation within the Candidate Phyla Radiation.</title>
        <authorList>
            <person name="Danczak R.E."/>
            <person name="Johnston M.D."/>
            <person name="Kenah C."/>
            <person name="Slattery M."/>
            <person name="Wrighton K.C."/>
            <person name="Wilkins M.J."/>
        </authorList>
    </citation>
    <scope>NUCLEOTIDE SEQUENCE [LARGE SCALE GENOMIC DNA]</scope>
    <source>
        <strain evidence="1">Licking1014_85</strain>
    </source>
</reference>
<evidence type="ECO:0000313" key="1">
    <source>
        <dbReference type="EMBL" id="TSC93705.1"/>
    </source>
</evidence>
<evidence type="ECO:0000313" key="2">
    <source>
        <dbReference type="Proteomes" id="UP000315589"/>
    </source>
</evidence>
<organism evidence="1 2">
    <name type="scientific">Candidatus Berkelbacteria bacterium Licking1014_85</name>
    <dbReference type="NCBI Taxonomy" id="2017148"/>
    <lineage>
        <taxon>Bacteria</taxon>
        <taxon>Candidatus Berkelbacteria</taxon>
    </lineage>
</organism>
<dbReference type="Proteomes" id="UP000315589">
    <property type="component" value="Unassembled WGS sequence"/>
</dbReference>
<protein>
    <recommendedName>
        <fullName evidence="3">Periplasmic immunogenic protein</fullName>
    </recommendedName>
</protein>
<accession>A0A554LLG2</accession>
<dbReference type="PANTHER" id="PTHR34387:SF1">
    <property type="entry name" value="PERIPLASMIC IMMUNOGENIC PROTEIN"/>
    <property type="match status" value="1"/>
</dbReference>
<dbReference type="Gene3D" id="3.30.110.170">
    <property type="entry name" value="Protein of unknown function (DUF541), domain 1"/>
    <property type="match status" value="1"/>
</dbReference>
<dbReference type="InterPro" id="IPR052022">
    <property type="entry name" value="26kDa_periplasmic_antigen"/>
</dbReference>
<evidence type="ECO:0008006" key="3">
    <source>
        <dbReference type="Google" id="ProtNLM"/>
    </source>
</evidence>
<dbReference type="InterPro" id="IPR007497">
    <property type="entry name" value="SIMPL/DUF541"/>
</dbReference>
<comment type="caution">
    <text evidence="1">The sequence shown here is derived from an EMBL/GenBank/DDBJ whole genome shotgun (WGS) entry which is preliminary data.</text>
</comment>
<dbReference type="Pfam" id="PF04402">
    <property type="entry name" value="SIMPL"/>
    <property type="match status" value="1"/>
</dbReference>
<dbReference type="EMBL" id="VMGI01000013">
    <property type="protein sequence ID" value="TSC93705.1"/>
    <property type="molecule type" value="Genomic_DNA"/>
</dbReference>
<gene>
    <name evidence="1" type="ORF">CEN91_142</name>
</gene>
<proteinExistence type="predicted"/>
<dbReference type="PANTHER" id="PTHR34387">
    <property type="entry name" value="SLR1258 PROTEIN"/>
    <property type="match status" value="1"/>
</dbReference>
<name>A0A554LLG2_9BACT</name>
<dbReference type="GO" id="GO:0006974">
    <property type="term" value="P:DNA damage response"/>
    <property type="evidence" value="ECO:0007669"/>
    <property type="project" value="TreeGrafter"/>
</dbReference>
<dbReference type="Gene3D" id="3.30.70.2970">
    <property type="entry name" value="Protein of unknown function (DUF541), domain 2"/>
    <property type="match status" value="1"/>
</dbReference>